<dbReference type="Gene3D" id="1.20.120.450">
    <property type="entry name" value="dinb family like domain"/>
    <property type="match status" value="1"/>
</dbReference>
<dbReference type="RefSeq" id="WP_094861404.1">
    <property type="nucleotide sequence ID" value="NZ_NKYE01000002.1"/>
</dbReference>
<dbReference type="SUPFAM" id="SSF109854">
    <property type="entry name" value="DinB/YfiT-like putative metalloenzymes"/>
    <property type="match status" value="1"/>
</dbReference>
<sequence length="169" mass="18733">MTTTPVRTDPPMSAGEREQLTSFLDFLRETVVLKCSGLTDAQARSAHVPSELTTIAGLLGHLTYVERYWFHVVLHGGEDIWKERLAADPDAEFRAAMTTPVTELIAGYQAQCASSRRIAEPLDLAGEVTFCGEGRINLRWVVTHMIEETARHLGHLDLLRELTDGTTGE</sequence>
<keyword evidence="2" id="KW-1185">Reference proteome</keyword>
<gene>
    <name evidence="1" type="ORF">CFN78_05155</name>
</gene>
<dbReference type="InterPro" id="IPR007061">
    <property type="entry name" value="MST-like"/>
</dbReference>
<dbReference type="AlphaFoldDB" id="A0A263DAV1"/>
<accession>A0A263DAV1</accession>
<dbReference type="InParanoid" id="A0A263DAV1"/>
<organism evidence="1 2">
    <name type="scientific">Amycolatopsis antarctica</name>
    <dbReference type="NCBI Taxonomy" id="1854586"/>
    <lineage>
        <taxon>Bacteria</taxon>
        <taxon>Bacillati</taxon>
        <taxon>Actinomycetota</taxon>
        <taxon>Actinomycetes</taxon>
        <taxon>Pseudonocardiales</taxon>
        <taxon>Pseudonocardiaceae</taxon>
        <taxon>Amycolatopsis</taxon>
    </lineage>
</organism>
<dbReference type="InterPro" id="IPR034660">
    <property type="entry name" value="DinB/YfiT-like"/>
</dbReference>
<comment type="caution">
    <text evidence="1">The sequence shown here is derived from an EMBL/GenBank/DDBJ whole genome shotgun (WGS) entry which is preliminary data.</text>
</comment>
<protein>
    <submittedName>
        <fullName evidence="1">Mini-circle protein</fullName>
    </submittedName>
</protein>
<dbReference type="EMBL" id="NKYE01000002">
    <property type="protein sequence ID" value="OZM74505.1"/>
    <property type="molecule type" value="Genomic_DNA"/>
</dbReference>
<evidence type="ECO:0000313" key="1">
    <source>
        <dbReference type="EMBL" id="OZM74505.1"/>
    </source>
</evidence>
<proteinExistence type="predicted"/>
<dbReference type="Proteomes" id="UP000242444">
    <property type="component" value="Unassembled WGS sequence"/>
</dbReference>
<dbReference type="OrthoDB" id="4548523at2"/>
<name>A0A263DAV1_9PSEU</name>
<evidence type="ECO:0000313" key="2">
    <source>
        <dbReference type="Proteomes" id="UP000242444"/>
    </source>
</evidence>
<dbReference type="Pfam" id="PF04978">
    <property type="entry name" value="MST"/>
    <property type="match status" value="1"/>
</dbReference>
<reference evidence="1 2" key="1">
    <citation type="submission" date="2017-07" db="EMBL/GenBank/DDBJ databases">
        <title>Amycolatopsis antarcticus sp. nov., isolated from the surface of an Antarcticus brown macroalga.</title>
        <authorList>
            <person name="Wang J."/>
            <person name="Leiva S."/>
            <person name="Huang J."/>
            <person name="Huang Y."/>
        </authorList>
    </citation>
    <scope>NUCLEOTIDE SEQUENCE [LARGE SCALE GENOMIC DNA]</scope>
    <source>
        <strain evidence="1 2">AU-G6</strain>
    </source>
</reference>